<keyword evidence="4" id="KW-1185">Reference proteome</keyword>
<keyword evidence="2" id="KW-0732">Signal</keyword>
<feature type="compositionally biased region" description="Low complexity" evidence="1">
    <location>
        <begin position="192"/>
        <end position="226"/>
    </location>
</feature>
<feature type="region of interest" description="Disordered" evidence="1">
    <location>
        <begin position="139"/>
        <end position="234"/>
    </location>
</feature>
<sequence>MSLLTDRLIPAFRPALFLAALAAASVSLFSTGPARAEKISNPVAVFSGLDKITGRIISFDVYIDETVQFGALQVTPRVCYTRPLSEAPQTTTFVEIDEITLDNKVRRIFTGWMFASSPGLHAVEHAVYDIWLTGCKEKSNVPPPPGSKAAEAAKSNAEERATELTPANEGDSSDYNGPAPTDVPKPKPEPPTGRQPLGQQQFDQQPPGQQEFEQQPFGQDQFEQQPLPQLNLTD</sequence>
<dbReference type="InterPro" id="IPR019225">
    <property type="entry name" value="DUF2155"/>
</dbReference>
<name>A0ABT3HAI7_9HYPH</name>
<feature type="chain" id="PRO_5046468113" description="DUF2155 domain-containing protein" evidence="2">
    <location>
        <begin position="37"/>
        <end position="234"/>
    </location>
</feature>
<proteinExistence type="predicted"/>
<evidence type="ECO:0000313" key="4">
    <source>
        <dbReference type="Proteomes" id="UP001209755"/>
    </source>
</evidence>
<reference evidence="4" key="1">
    <citation type="submission" date="2023-07" db="EMBL/GenBank/DDBJ databases">
        <title>Genome sequencing of Purple Non-Sulfur Bacteria from various extreme environments.</title>
        <authorList>
            <person name="Mayer M."/>
        </authorList>
    </citation>
    <scope>NUCLEOTIDE SEQUENCE [LARGE SCALE GENOMIC DNA]</scope>
    <source>
        <strain evidence="4">DSM 17935</strain>
    </source>
</reference>
<evidence type="ECO:0000313" key="3">
    <source>
        <dbReference type="EMBL" id="MCW2307416.1"/>
    </source>
</evidence>
<feature type="signal peptide" evidence="2">
    <location>
        <begin position="1"/>
        <end position="36"/>
    </location>
</feature>
<accession>A0ABT3HAI7</accession>
<comment type="caution">
    <text evidence="3">The sequence shown here is derived from an EMBL/GenBank/DDBJ whole genome shotgun (WGS) entry which is preliminary data.</text>
</comment>
<dbReference type="EMBL" id="JAOQNS010000004">
    <property type="protein sequence ID" value="MCW2307416.1"/>
    <property type="molecule type" value="Genomic_DNA"/>
</dbReference>
<evidence type="ECO:0000256" key="2">
    <source>
        <dbReference type="SAM" id="SignalP"/>
    </source>
</evidence>
<evidence type="ECO:0000256" key="1">
    <source>
        <dbReference type="SAM" id="MobiDB-lite"/>
    </source>
</evidence>
<organism evidence="3 4">
    <name type="scientific">Rhodobium gokarnense</name>
    <dbReference type="NCBI Taxonomy" id="364296"/>
    <lineage>
        <taxon>Bacteria</taxon>
        <taxon>Pseudomonadati</taxon>
        <taxon>Pseudomonadota</taxon>
        <taxon>Alphaproteobacteria</taxon>
        <taxon>Hyphomicrobiales</taxon>
        <taxon>Rhodobiaceae</taxon>
        <taxon>Rhodobium</taxon>
    </lineage>
</organism>
<evidence type="ECO:0008006" key="5">
    <source>
        <dbReference type="Google" id="ProtNLM"/>
    </source>
</evidence>
<dbReference type="Pfam" id="PF09923">
    <property type="entry name" value="DUF2155"/>
    <property type="match status" value="1"/>
</dbReference>
<dbReference type="Proteomes" id="UP001209755">
    <property type="component" value="Unassembled WGS sequence"/>
</dbReference>
<gene>
    <name evidence="3" type="ORF">M2319_001747</name>
</gene>
<protein>
    <recommendedName>
        <fullName evidence="5">DUF2155 domain-containing protein</fullName>
    </recommendedName>
</protein>
<dbReference type="RefSeq" id="WP_264601073.1">
    <property type="nucleotide sequence ID" value="NZ_JAOQNS010000004.1"/>
</dbReference>